<dbReference type="Pfam" id="PF00391">
    <property type="entry name" value="PEP-utilizers"/>
    <property type="match status" value="1"/>
</dbReference>
<dbReference type="GO" id="GO:0005524">
    <property type="term" value="F:ATP binding"/>
    <property type="evidence" value="ECO:0007669"/>
    <property type="project" value="InterPro"/>
</dbReference>
<organism evidence="4">
    <name type="scientific">Ixodes ricinus</name>
    <name type="common">Common tick</name>
    <name type="synonym">Acarus ricinus</name>
    <dbReference type="NCBI Taxonomy" id="34613"/>
    <lineage>
        <taxon>Eukaryota</taxon>
        <taxon>Metazoa</taxon>
        <taxon>Ecdysozoa</taxon>
        <taxon>Arthropoda</taxon>
        <taxon>Chelicerata</taxon>
        <taxon>Arachnida</taxon>
        <taxon>Acari</taxon>
        <taxon>Parasitiformes</taxon>
        <taxon>Ixodida</taxon>
        <taxon>Ixodoidea</taxon>
        <taxon>Ixodidae</taxon>
        <taxon>Ixodinae</taxon>
        <taxon>Ixodes</taxon>
    </lineage>
</organism>
<dbReference type="Pfam" id="PF01326">
    <property type="entry name" value="PPDK_N"/>
    <property type="match status" value="1"/>
</dbReference>
<evidence type="ECO:0000259" key="2">
    <source>
        <dbReference type="Pfam" id="PF00391"/>
    </source>
</evidence>
<evidence type="ECO:0000259" key="3">
    <source>
        <dbReference type="Pfam" id="PF01326"/>
    </source>
</evidence>
<dbReference type="GO" id="GO:0016301">
    <property type="term" value="F:kinase activity"/>
    <property type="evidence" value="ECO:0007669"/>
    <property type="project" value="InterPro"/>
</dbReference>
<dbReference type="InterPro" id="IPR002192">
    <property type="entry name" value="PPDK_AMP/ATP-bd"/>
</dbReference>
<dbReference type="PANTHER" id="PTHR43615:SF1">
    <property type="entry name" value="PPDK_N DOMAIN-CONTAINING PROTEIN"/>
    <property type="match status" value="1"/>
</dbReference>
<keyword evidence="4" id="KW-0670">Pyruvate</keyword>
<protein>
    <submittedName>
        <fullName evidence="4">Putative phosphoenolpyruvate synthase</fullName>
    </submittedName>
</protein>
<dbReference type="InterPro" id="IPR013815">
    <property type="entry name" value="ATP_grasp_subdomain_1"/>
</dbReference>
<evidence type="ECO:0000256" key="1">
    <source>
        <dbReference type="ARBA" id="ARBA00007837"/>
    </source>
</evidence>
<feature type="domain" description="Pyruvate phosphate dikinase AMP/ATP-binding" evidence="3">
    <location>
        <begin position="436"/>
        <end position="752"/>
    </location>
</feature>
<sequence length="1313" mass="146122">MELGTLRHHVVQFFGSLVSALVAFCGTLLRGCGAVQETGFSFLLKKAVSQGISAWRSCSKNRRLDLYDLKALDDPFKNGYIFPEIEWELEAPQPEHRIREHVDEFLCWGCNSSGESLLVWVAREPGGAVRACFRLRDTDGRTWGLTRTAFADGSSQESRRFSAGRLHVTCLQPMRKWRIAFNGHLREQTVDGTGATQHVELRMFVNAITEVYDHESDTSAEAHALFLAQGSWGGLAGDMPRHDAHEQPVNMFGTLSVASEDSPSRELRLWGLRQRMRGRRNEVASRTSHYIGTLESRIVFHVSSENVNGATLKRGFVMAPNLFLHAVDLWKKTEEDGHSSGLHMETVHRVYDVRTERLNGKIGPEIADEDSCLEVVEPLRITTDTSRGQAVRLVFHRKPLTWKPQTIIRVPESKKESEEKRVVCLGDGAAWDGRVCGGKASSLAALAAMAPLSREKFNVPGAVVLTTRAYADFRAYNELDECLAELATYPKLNGDQRKALATRLCEAVGRAKMPVNLVADLEAQLRRSIGDNFVDRSYAVRSSAVGEDSEEMSCAGQMETFLNVRGLQEASRCAVKCWASQFRHPALEYKWQHGQELEAPMAVLIQEMAQADVAGVLFTCDPVSGDPSRLVINANYGLGESVVSSLAEPDTVTLERSEDGQLTLLEKHVGKKQMQVRAAAHGTEVQQAKNTDECCLSDEEALALGRAALEVERLYPGTPDLDLEWAIVEGELYLLQARPITSLHRQTDFEVEHNLDNGLSSEDEFYTRANVGEVLPGAISALGLELFLHSFNIVFMERVRKARISTLCPKSVYFRPSSVIVSRNYMMSLIDGMFQHSEKKDLLTKGLFFGTLGRCFESDDVVAKFLERHGRPLRTDPLRRVVFLVWAQLKKGDYMKVAQDSIKNFEIPLKDEHSAQEMYDIISRTFVLPPEVIFNLVICSMLSSFYNLMVLMTIGSFHGDLTPEVFADVATLLSKCQEVESADVPSRLKDLAGALRKFRPDFGKLSSQDARAYLEKSEEEPGRLYRELIKNHGHRSIKEFDVLTLTWELDPEPLIKILQDGASREETTTKESAPAELITPLNFWRRHALRILVPQTKRAVANREGGKALVVRSIHVFRLALRKLGRKMVEEGRLPDPDLVFQLEMDELHRLLKTRSPALVLGAIRRHRIHPTLNRLRFPDIVRGIPRPVARVDRAMNGSVVGDVSVKGTPVSRGCVTAPARVVKTLDAAGSIEPGDILITNATDIGWSPYFPLLAGIVTEIGGLLSHGAVIAREYGLPCIVGVENATDIFVSGDTILLDATRGTVGTVKTDAS</sequence>
<reference evidence="4" key="1">
    <citation type="submission" date="2016-02" db="EMBL/GenBank/DDBJ databases">
        <title>RNAseq analyses of the midgut from blood- or serum-fed Ixodes ricinus ticks.</title>
        <authorList>
            <person name="Perner J."/>
            <person name="Provaznik J."/>
            <person name="Schrenkova J."/>
            <person name="Urbanova V."/>
            <person name="Ribeiro J.M."/>
            <person name="Kopacek P."/>
        </authorList>
    </citation>
    <scope>NUCLEOTIDE SEQUENCE</scope>
    <source>
        <tissue evidence="4">Gut</tissue>
    </source>
</reference>
<evidence type="ECO:0000313" key="4">
    <source>
        <dbReference type="EMBL" id="JAP70932.1"/>
    </source>
</evidence>
<name>A0A131XXC7_IXORI</name>
<dbReference type="Gene3D" id="3.50.30.10">
    <property type="entry name" value="Phosphohistidine domain"/>
    <property type="match status" value="1"/>
</dbReference>
<dbReference type="InterPro" id="IPR051549">
    <property type="entry name" value="PEP_Utilizing_Enz"/>
</dbReference>
<feature type="domain" description="PEP-utilising enzyme mobile" evidence="2">
    <location>
        <begin position="1232"/>
        <end position="1303"/>
    </location>
</feature>
<dbReference type="InterPro" id="IPR036637">
    <property type="entry name" value="Phosphohistidine_dom_sf"/>
</dbReference>
<dbReference type="Gene3D" id="3.30.470.20">
    <property type="entry name" value="ATP-grasp fold, B domain"/>
    <property type="match status" value="1"/>
</dbReference>
<dbReference type="EMBL" id="GEFM01004864">
    <property type="protein sequence ID" value="JAP70932.1"/>
    <property type="molecule type" value="mRNA"/>
</dbReference>
<dbReference type="SUPFAM" id="SSF52009">
    <property type="entry name" value="Phosphohistidine domain"/>
    <property type="match status" value="1"/>
</dbReference>
<accession>A0A131XXC7</accession>
<dbReference type="PANTHER" id="PTHR43615">
    <property type="entry name" value="PHOSPHOENOLPYRUVATE SYNTHASE-RELATED"/>
    <property type="match status" value="1"/>
</dbReference>
<dbReference type="Gene3D" id="3.30.1490.20">
    <property type="entry name" value="ATP-grasp fold, A domain"/>
    <property type="match status" value="1"/>
</dbReference>
<dbReference type="InterPro" id="IPR008279">
    <property type="entry name" value="PEP-util_enz_mobile_dom"/>
</dbReference>
<comment type="similarity">
    <text evidence="1">Belongs to the PEP-utilizing enzyme family.</text>
</comment>
<proteinExistence type="evidence at transcript level"/>
<dbReference type="SUPFAM" id="SSF56059">
    <property type="entry name" value="Glutathione synthetase ATP-binding domain-like"/>
    <property type="match status" value="1"/>
</dbReference>